<dbReference type="InterPro" id="IPR007156">
    <property type="entry name" value="MamQ_LemA"/>
</dbReference>
<dbReference type="Pfam" id="PF04011">
    <property type="entry name" value="LemA"/>
    <property type="match status" value="1"/>
</dbReference>
<evidence type="ECO:0000256" key="2">
    <source>
        <dbReference type="ARBA" id="ARBA00008854"/>
    </source>
</evidence>
<feature type="coiled-coil region" evidence="6">
    <location>
        <begin position="75"/>
        <end position="102"/>
    </location>
</feature>
<dbReference type="STRING" id="1110546.GCA_001078375_01688"/>
<accession>A0A2S7ZPI2</accession>
<dbReference type="GO" id="GO:0016020">
    <property type="term" value="C:membrane"/>
    <property type="evidence" value="ECO:0007669"/>
    <property type="project" value="UniProtKB-SubCell"/>
</dbReference>
<keyword evidence="6" id="KW-0175">Coiled coil</keyword>
<feature type="transmembrane region" description="Helical" evidence="7">
    <location>
        <begin position="40"/>
        <end position="73"/>
    </location>
</feature>
<dbReference type="SUPFAM" id="SSF140478">
    <property type="entry name" value="LemA-like"/>
    <property type="match status" value="1"/>
</dbReference>
<evidence type="ECO:0000256" key="4">
    <source>
        <dbReference type="ARBA" id="ARBA00022989"/>
    </source>
</evidence>
<evidence type="ECO:0000256" key="6">
    <source>
        <dbReference type="SAM" id="Coils"/>
    </source>
</evidence>
<evidence type="ECO:0000256" key="7">
    <source>
        <dbReference type="SAM" id="Phobius"/>
    </source>
</evidence>
<dbReference type="EMBL" id="PPDF01000008">
    <property type="protein sequence ID" value="PQL25166.1"/>
    <property type="molecule type" value="Genomic_DNA"/>
</dbReference>
<comment type="subcellular location">
    <subcellularLocation>
        <location evidence="1">Membrane</location>
        <topology evidence="1">Single-pass membrane protein</topology>
    </subcellularLocation>
</comment>
<evidence type="ECO:0000313" key="8">
    <source>
        <dbReference type="EMBL" id="PQL25166.1"/>
    </source>
</evidence>
<dbReference type="RefSeq" id="WP_105092669.1">
    <property type="nucleotide sequence ID" value="NZ_PPDF01000008.1"/>
</dbReference>
<keyword evidence="5 7" id="KW-0472">Membrane</keyword>
<name>A0A2S7ZPI2_9FIRM</name>
<protein>
    <submittedName>
        <fullName evidence="8">LemA family protein</fullName>
    </submittedName>
</protein>
<keyword evidence="4 7" id="KW-1133">Transmembrane helix</keyword>
<dbReference type="AlphaFoldDB" id="A0A2S7ZPI2"/>
<dbReference type="InterPro" id="IPR023353">
    <property type="entry name" value="LemA-like_dom_sf"/>
</dbReference>
<evidence type="ECO:0000256" key="5">
    <source>
        <dbReference type="ARBA" id="ARBA00023136"/>
    </source>
</evidence>
<gene>
    <name evidence="8" type="ORF">VTHSUH11_03525</name>
</gene>
<sequence length="239" mass="27161">MANQLDEMNPEIMSDGRDVHVIAKVIPVETSGFEKLIPTILMAIGVLGIVLGIVIDKYAISIIGAIVLIYPWWRLKQISSEFNMMEQRIQNAASEIDNYMEQRVVILSNAAKLVEKSIEVDKDILVDIAKYRSGNFSEESRSDVNSQLNKATRAINVAIENYPELQSHDTIRDAMQQNSYLQKEITAARTLYNDAVNTWNREIFEFPFKKIVAAKEGRTTRIPFIADQETKEKSKGVFF</sequence>
<dbReference type="Proteomes" id="UP000238877">
    <property type="component" value="Unassembled WGS sequence"/>
</dbReference>
<proteinExistence type="inferred from homology"/>
<dbReference type="PANTHER" id="PTHR34478:SF1">
    <property type="entry name" value="PROTEIN LEMA"/>
    <property type="match status" value="1"/>
</dbReference>
<comment type="caution">
    <text evidence="8">The sequence shown here is derived from an EMBL/GenBank/DDBJ whole genome shotgun (WGS) entry which is preliminary data.</text>
</comment>
<dbReference type="PANTHER" id="PTHR34478">
    <property type="entry name" value="PROTEIN LEMA"/>
    <property type="match status" value="1"/>
</dbReference>
<organism evidence="8 9">
    <name type="scientific">Veillonella tobetsuensis</name>
    <dbReference type="NCBI Taxonomy" id="1110546"/>
    <lineage>
        <taxon>Bacteria</taxon>
        <taxon>Bacillati</taxon>
        <taxon>Bacillota</taxon>
        <taxon>Negativicutes</taxon>
        <taxon>Veillonellales</taxon>
        <taxon>Veillonellaceae</taxon>
        <taxon>Veillonella</taxon>
    </lineage>
</organism>
<evidence type="ECO:0000313" key="9">
    <source>
        <dbReference type="Proteomes" id="UP000238877"/>
    </source>
</evidence>
<evidence type="ECO:0000256" key="1">
    <source>
        <dbReference type="ARBA" id="ARBA00004167"/>
    </source>
</evidence>
<evidence type="ECO:0000256" key="3">
    <source>
        <dbReference type="ARBA" id="ARBA00022692"/>
    </source>
</evidence>
<dbReference type="Gene3D" id="1.20.1440.20">
    <property type="entry name" value="LemA-like domain"/>
    <property type="match status" value="1"/>
</dbReference>
<keyword evidence="3 7" id="KW-0812">Transmembrane</keyword>
<reference evidence="8 9" key="1">
    <citation type="submission" date="2018-01" db="EMBL/GenBank/DDBJ databases">
        <title>Draft genome sequences of clinical isolates and type strains of oral Veillonella including Veillonella infantum sp., nov.</title>
        <authorList>
            <person name="Mashima I."/>
            <person name="Liao Y.-C."/>
            <person name="Sabharwal A."/>
            <person name="Haase E.M."/>
            <person name="Nakazawa F."/>
            <person name="Scannapieco F.A."/>
        </authorList>
    </citation>
    <scope>NUCLEOTIDE SEQUENCE [LARGE SCALE GENOMIC DNA]</scope>
    <source>
        <strain evidence="8 9">Y6</strain>
    </source>
</reference>
<comment type="similarity">
    <text evidence="2">Belongs to the LemA family.</text>
</comment>